<dbReference type="EMBL" id="JBHLWI010000030">
    <property type="protein sequence ID" value="MFC0263293.1"/>
    <property type="molecule type" value="Genomic_DNA"/>
</dbReference>
<evidence type="ECO:0000313" key="1">
    <source>
        <dbReference type="EMBL" id="MFC0263293.1"/>
    </source>
</evidence>
<evidence type="ECO:0000313" key="2">
    <source>
        <dbReference type="Proteomes" id="UP001589797"/>
    </source>
</evidence>
<protein>
    <submittedName>
        <fullName evidence="1">Uncharacterized protein</fullName>
    </submittedName>
</protein>
<dbReference type="Proteomes" id="UP001589797">
    <property type="component" value="Unassembled WGS sequence"/>
</dbReference>
<gene>
    <name evidence="1" type="ORF">ACFFIP_11440</name>
</gene>
<comment type="caution">
    <text evidence="1">The sequence shown here is derived from an EMBL/GenBank/DDBJ whole genome shotgun (WGS) entry which is preliminary data.</text>
</comment>
<sequence length="57" mass="6682">MVKSNGVDSKIIQAKKDFEESIRLAAMNLSQFRISKQELKELVLKRMREREKVGFKV</sequence>
<name>A0ABV6FTW9_9BACT</name>
<keyword evidence="2" id="KW-1185">Reference proteome</keyword>
<proteinExistence type="predicted"/>
<accession>A0ABV6FTW9</accession>
<organism evidence="1 2">
    <name type="scientific">Fontibacter flavus</name>
    <dbReference type="NCBI Taxonomy" id="654838"/>
    <lineage>
        <taxon>Bacteria</taxon>
        <taxon>Pseudomonadati</taxon>
        <taxon>Bacteroidota</taxon>
        <taxon>Cytophagia</taxon>
        <taxon>Cytophagales</taxon>
        <taxon>Cyclobacteriaceae</taxon>
        <taxon>Fontibacter</taxon>
    </lineage>
</organism>
<reference evidence="1 2" key="1">
    <citation type="submission" date="2024-09" db="EMBL/GenBank/DDBJ databases">
        <authorList>
            <person name="Sun Q."/>
            <person name="Mori K."/>
        </authorList>
    </citation>
    <scope>NUCLEOTIDE SEQUENCE [LARGE SCALE GENOMIC DNA]</scope>
    <source>
        <strain evidence="1 2">CCM 7650</strain>
    </source>
</reference>
<dbReference type="RefSeq" id="WP_382387779.1">
    <property type="nucleotide sequence ID" value="NZ_JBHLWI010000030.1"/>
</dbReference>